<evidence type="ECO:0000313" key="3">
    <source>
        <dbReference type="EMBL" id="KAF1935375.1"/>
    </source>
</evidence>
<dbReference type="Proteomes" id="UP000800038">
    <property type="component" value="Unassembled WGS sequence"/>
</dbReference>
<feature type="compositionally biased region" description="Basic and acidic residues" evidence="2">
    <location>
        <begin position="145"/>
        <end position="154"/>
    </location>
</feature>
<dbReference type="EMBL" id="ML976278">
    <property type="protein sequence ID" value="KAF1935375.1"/>
    <property type="molecule type" value="Genomic_DNA"/>
</dbReference>
<accession>A0A6A5S422</accession>
<keyword evidence="4" id="KW-1185">Reference proteome</keyword>
<feature type="compositionally biased region" description="Polar residues" evidence="2">
    <location>
        <begin position="112"/>
        <end position="137"/>
    </location>
</feature>
<organism evidence="3 4">
    <name type="scientific">Clathrospora elynae</name>
    <dbReference type="NCBI Taxonomy" id="706981"/>
    <lineage>
        <taxon>Eukaryota</taxon>
        <taxon>Fungi</taxon>
        <taxon>Dikarya</taxon>
        <taxon>Ascomycota</taxon>
        <taxon>Pezizomycotina</taxon>
        <taxon>Dothideomycetes</taxon>
        <taxon>Pleosporomycetidae</taxon>
        <taxon>Pleosporales</taxon>
        <taxon>Diademaceae</taxon>
        <taxon>Clathrospora</taxon>
    </lineage>
</organism>
<protein>
    <submittedName>
        <fullName evidence="3">Uncharacterized protein</fullName>
    </submittedName>
</protein>
<feature type="region of interest" description="Disordered" evidence="2">
    <location>
        <begin position="290"/>
        <end position="312"/>
    </location>
</feature>
<feature type="region of interest" description="Disordered" evidence="2">
    <location>
        <begin position="29"/>
        <end position="229"/>
    </location>
</feature>
<feature type="compositionally biased region" description="Low complexity" evidence="2">
    <location>
        <begin position="87"/>
        <end position="102"/>
    </location>
</feature>
<evidence type="ECO:0000256" key="2">
    <source>
        <dbReference type="SAM" id="MobiDB-lite"/>
    </source>
</evidence>
<feature type="compositionally biased region" description="Basic and acidic residues" evidence="2">
    <location>
        <begin position="56"/>
        <end position="67"/>
    </location>
</feature>
<sequence>MVVSPRSLACGSSELSDHNILNTKRERVLSRRKFDSDNDSDGNVTPPITEKKRKGSRTEELIKEAAPPKKLKPQPKPKIVTSSLKVTSTKPTKKAAPAAPASRPQKTPMAHKSQNPSPPLTSKTATSTQLHTVSLGNSFRGGPKYYDKDERLGDEQSNEDTAAKTFGDNNKLQHAQNNRFDLTNEVTSSESSDSDSDLGKEQEQVWEEDEEPSLSQPVRTKKDKGKEKEVVKEVVNETREEQIDAALKMKRAHLESQEDQDLLRSHGLHPEQGRFRGFTLKELVDGEVEQDPTVRKKRPYTRQIDAEQASSTTPKLKRLEELTRLTFLLTFDVDACVLLVARVFPEHIDHPEDAWLIKMATDRVRGNCRTWKSLTVQNMRNFIQTALDENEDQQFADYILAPGQIRNTLSAHYWEHIQFSKVFKFASGPIVLAKSSPLGEWWAKMMFVTLGSYVKQILDCKAGRDLREPGVQPNAKLTHNSLLNVFYTIPLKKGFKKHRPDLSDFYLDVNYRAKAKAKKINNAHLDPDLDDVIGVAKPPPGVDVNPAKPGLYDQVAEVNRQIKELQDRHKRLVAGRC</sequence>
<keyword evidence="1" id="KW-0175">Coiled coil</keyword>
<reference evidence="3" key="1">
    <citation type="journal article" date="2020" name="Stud. Mycol.">
        <title>101 Dothideomycetes genomes: a test case for predicting lifestyles and emergence of pathogens.</title>
        <authorList>
            <person name="Haridas S."/>
            <person name="Albert R."/>
            <person name="Binder M."/>
            <person name="Bloem J."/>
            <person name="Labutti K."/>
            <person name="Salamov A."/>
            <person name="Andreopoulos B."/>
            <person name="Baker S."/>
            <person name="Barry K."/>
            <person name="Bills G."/>
            <person name="Bluhm B."/>
            <person name="Cannon C."/>
            <person name="Castanera R."/>
            <person name="Culley D."/>
            <person name="Daum C."/>
            <person name="Ezra D."/>
            <person name="Gonzalez J."/>
            <person name="Henrissat B."/>
            <person name="Kuo A."/>
            <person name="Liang C."/>
            <person name="Lipzen A."/>
            <person name="Lutzoni F."/>
            <person name="Magnuson J."/>
            <person name="Mondo S."/>
            <person name="Nolan M."/>
            <person name="Ohm R."/>
            <person name="Pangilinan J."/>
            <person name="Park H.-J."/>
            <person name="Ramirez L."/>
            <person name="Alfaro M."/>
            <person name="Sun H."/>
            <person name="Tritt A."/>
            <person name="Yoshinaga Y."/>
            <person name="Zwiers L.-H."/>
            <person name="Turgeon B."/>
            <person name="Goodwin S."/>
            <person name="Spatafora J."/>
            <person name="Crous P."/>
            <person name="Grigoriev I."/>
        </authorList>
    </citation>
    <scope>NUCLEOTIDE SEQUENCE</scope>
    <source>
        <strain evidence="3">CBS 161.51</strain>
    </source>
</reference>
<evidence type="ECO:0000256" key="1">
    <source>
        <dbReference type="SAM" id="Coils"/>
    </source>
</evidence>
<evidence type="ECO:0000313" key="4">
    <source>
        <dbReference type="Proteomes" id="UP000800038"/>
    </source>
</evidence>
<feature type="compositionally biased region" description="Polar residues" evidence="2">
    <location>
        <begin position="167"/>
        <end position="187"/>
    </location>
</feature>
<feature type="coiled-coil region" evidence="1">
    <location>
        <begin position="548"/>
        <end position="575"/>
    </location>
</feature>
<dbReference type="AlphaFoldDB" id="A0A6A5S422"/>
<gene>
    <name evidence="3" type="ORF">EJ02DRAFT_428496</name>
</gene>
<proteinExistence type="predicted"/>
<name>A0A6A5S422_9PLEO</name>